<feature type="compositionally biased region" description="Polar residues" evidence="1">
    <location>
        <begin position="481"/>
        <end position="511"/>
    </location>
</feature>
<organism evidence="3 4">
    <name type="scientific">Sugiyamaella lignohabitans</name>
    <dbReference type="NCBI Taxonomy" id="796027"/>
    <lineage>
        <taxon>Eukaryota</taxon>
        <taxon>Fungi</taxon>
        <taxon>Dikarya</taxon>
        <taxon>Ascomycota</taxon>
        <taxon>Saccharomycotina</taxon>
        <taxon>Dipodascomycetes</taxon>
        <taxon>Dipodascales</taxon>
        <taxon>Trichomonascaceae</taxon>
        <taxon>Sugiyamaella</taxon>
    </lineage>
</organism>
<feature type="compositionally biased region" description="Polar residues" evidence="1">
    <location>
        <begin position="456"/>
        <end position="466"/>
    </location>
</feature>
<evidence type="ECO:0000313" key="3">
    <source>
        <dbReference type="EMBL" id="ANB13385.1"/>
    </source>
</evidence>
<feature type="compositionally biased region" description="Polar residues" evidence="1">
    <location>
        <begin position="117"/>
        <end position="126"/>
    </location>
</feature>
<sequence length="605" mass="65915">MDKFKTSWIVAIVVPVVGVILLTGAIIILVIWQRGGNFRRSRILAEAYGKNNTSASLEGDDLTNMAQYDRRPPNGGYAGETMFGHKLVPVAEYRRKQHLNKMMTVPEAHDDDIEPSNGDSTTSSDASPHGKKEEDNINDPYEELNLDKTDLHLDVERNLSQRSRFGSFVSNIFFGGRKSADSHLQRDYEAHPYRAREYSPENVNEDVKEENKTIDNDNAAIITPSSKVLPASESIPKQYGFSESVDSSSSSSPAPRISFHINQMSSFLPSELLFDNNSENNSLYSFTHSTRSHKKLQRHSGSNQSAAGFSIASNGTSAFSVGSVPGKRGSSSNLTPARNVKLQSPLFKEDSRPIRRRRSSLTHRGCNTPSSARSTNGDSPSASGSTGSSLKQATILTASRLVLDKPLPDRPDDNPHTAVPASHRMGLVPPARSPIRSPLSLQTDSEVRQSPPPKFSKNSPHSSARSSPLRVANFRPPSITPSPGSSVTAVTAKTSQTPDSISGSMKQRSTIASDASLPLAPPPPMPVSAEQNMQEEGVVAVVEQICRVATSFRPKLYDELTLNRGDKVVVFKLFDDGWCTAQYLDDYLKGSKNHGVCPQGCLTPI</sequence>
<feature type="compositionally biased region" description="Basic and acidic residues" evidence="1">
    <location>
        <begin position="404"/>
        <end position="415"/>
    </location>
</feature>
<dbReference type="Gene3D" id="2.30.30.40">
    <property type="entry name" value="SH3 Domains"/>
    <property type="match status" value="1"/>
</dbReference>
<dbReference type="Proteomes" id="UP000189580">
    <property type="component" value="Chromosome a"/>
</dbReference>
<evidence type="ECO:0000256" key="2">
    <source>
        <dbReference type="SAM" id="Phobius"/>
    </source>
</evidence>
<name>A0A167DWQ6_9ASCO</name>
<keyword evidence="2" id="KW-0812">Transmembrane</keyword>
<dbReference type="OrthoDB" id="5340910at2759"/>
<dbReference type="EMBL" id="CP014501">
    <property type="protein sequence ID" value="ANB13385.1"/>
    <property type="molecule type" value="Genomic_DNA"/>
</dbReference>
<evidence type="ECO:0000313" key="4">
    <source>
        <dbReference type="Proteomes" id="UP000189580"/>
    </source>
</evidence>
<accession>A0A167DWQ6</accession>
<feature type="region of interest" description="Disordered" evidence="1">
    <location>
        <begin position="322"/>
        <end position="391"/>
    </location>
</feature>
<feature type="region of interest" description="Disordered" evidence="1">
    <location>
        <begin position="404"/>
        <end position="511"/>
    </location>
</feature>
<feature type="compositionally biased region" description="Polar residues" evidence="1">
    <location>
        <begin position="365"/>
        <end position="376"/>
    </location>
</feature>
<keyword evidence="4" id="KW-1185">Reference proteome</keyword>
<gene>
    <name evidence="3" type="ORF">AWJ20_1675</name>
</gene>
<dbReference type="KEGG" id="slb:AWJ20_1675"/>
<evidence type="ECO:0008006" key="5">
    <source>
        <dbReference type="Google" id="ProtNLM"/>
    </source>
</evidence>
<dbReference type="GeneID" id="30033503"/>
<dbReference type="RefSeq" id="XP_018735862.1">
    <property type="nucleotide sequence ID" value="XM_018878572.1"/>
</dbReference>
<keyword evidence="2" id="KW-0472">Membrane</keyword>
<keyword evidence="2" id="KW-1133">Transmembrane helix</keyword>
<feature type="region of interest" description="Disordered" evidence="1">
    <location>
        <begin position="107"/>
        <end position="144"/>
    </location>
</feature>
<protein>
    <recommendedName>
        <fullName evidence="5">SH3 domain-containing protein</fullName>
    </recommendedName>
</protein>
<dbReference type="SUPFAM" id="SSF50044">
    <property type="entry name" value="SH3-domain"/>
    <property type="match status" value="1"/>
</dbReference>
<feature type="transmembrane region" description="Helical" evidence="2">
    <location>
        <begin position="6"/>
        <end position="32"/>
    </location>
</feature>
<proteinExistence type="predicted"/>
<evidence type="ECO:0000256" key="1">
    <source>
        <dbReference type="SAM" id="MobiDB-lite"/>
    </source>
</evidence>
<dbReference type="AlphaFoldDB" id="A0A167DWQ6"/>
<reference evidence="3 4" key="1">
    <citation type="submission" date="2016-02" db="EMBL/GenBank/DDBJ databases">
        <title>Complete genome sequence and transcriptome regulation of the pentose utilising yeast Sugiyamaella lignohabitans.</title>
        <authorList>
            <person name="Bellasio M."/>
            <person name="Peymann A."/>
            <person name="Valli M."/>
            <person name="Sipitzky M."/>
            <person name="Graf A."/>
            <person name="Sauer M."/>
            <person name="Marx H."/>
            <person name="Mattanovich D."/>
        </authorList>
    </citation>
    <scope>NUCLEOTIDE SEQUENCE [LARGE SCALE GENOMIC DNA]</scope>
    <source>
        <strain evidence="3 4">CBS 10342</strain>
    </source>
</reference>
<dbReference type="InterPro" id="IPR036028">
    <property type="entry name" value="SH3-like_dom_sf"/>
</dbReference>
<feature type="compositionally biased region" description="Low complexity" evidence="1">
    <location>
        <begin position="377"/>
        <end position="389"/>
    </location>
</feature>